<organism evidence="1 2">
    <name type="scientific">Lepidopterella palustris CBS 459.81</name>
    <dbReference type="NCBI Taxonomy" id="1314670"/>
    <lineage>
        <taxon>Eukaryota</taxon>
        <taxon>Fungi</taxon>
        <taxon>Dikarya</taxon>
        <taxon>Ascomycota</taxon>
        <taxon>Pezizomycotina</taxon>
        <taxon>Dothideomycetes</taxon>
        <taxon>Pleosporomycetidae</taxon>
        <taxon>Mytilinidiales</taxon>
        <taxon>Argynnaceae</taxon>
        <taxon>Lepidopterella</taxon>
    </lineage>
</organism>
<gene>
    <name evidence="1" type="ORF">K432DRAFT_57485</name>
</gene>
<evidence type="ECO:0000313" key="1">
    <source>
        <dbReference type="EMBL" id="OCK79885.1"/>
    </source>
</evidence>
<accession>A0A8E2E9H7</accession>
<protein>
    <submittedName>
        <fullName evidence="1">Uncharacterized protein</fullName>
    </submittedName>
</protein>
<sequence length="81" mass="9254">MMSWTDKRGSRAFNLLFEGIMPRVSNAVEDHLLIDTGSYATEVMICNQKVNRREGSAVWIHYTVNYPLGSVSISWMVVPLY</sequence>
<dbReference type="AlphaFoldDB" id="A0A8E2E9H7"/>
<dbReference type="Proteomes" id="UP000250266">
    <property type="component" value="Unassembled WGS sequence"/>
</dbReference>
<keyword evidence="2" id="KW-1185">Reference proteome</keyword>
<name>A0A8E2E9H7_9PEZI</name>
<proteinExistence type="predicted"/>
<evidence type="ECO:0000313" key="2">
    <source>
        <dbReference type="Proteomes" id="UP000250266"/>
    </source>
</evidence>
<reference evidence="1 2" key="1">
    <citation type="journal article" date="2016" name="Nat. Commun.">
        <title>Ectomycorrhizal ecology is imprinted in the genome of the dominant symbiotic fungus Cenococcum geophilum.</title>
        <authorList>
            <consortium name="DOE Joint Genome Institute"/>
            <person name="Peter M."/>
            <person name="Kohler A."/>
            <person name="Ohm R.A."/>
            <person name="Kuo A."/>
            <person name="Krutzmann J."/>
            <person name="Morin E."/>
            <person name="Arend M."/>
            <person name="Barry K.W."/>
            <person name="Binder M."/>
            <person name="Choi C."/>
            <person name="Clum A."/>
            <person name="Copeland A."/>
            <person name="Grisel N."/>
            <person name="Haridas S."/>
            <person name="Kipfer T."/>
            <person name="LaButti K."/>
            <person name="Lindquist E."/>
            <person name="Lipzen A."/>
            <person name="Maire R."/>
            <person name="Meier B."/>
            <person name="Mihaltcheva S."/>
            <person name="Molinier V."/>
            <person name="Murat C."/>
            <person name="Poggeler S."/>
            <person name="Quandt C.A."/>
            <person name="Sperisen C."/>
            <person name="Tritt A."/>
            <person name="Tisserant E."/>
            <person name="Crous P.W."/>
            <person name="Henrissat B."/>
            <person name="Nehls U."/>
            <person name="Egli S."/>
            <person name="Spatafora J.W."/>
            <person name="Grigoriev I.V."/>
            <person name="Martin F.M."/>
        </authorList>
    </citation>
    <scope>NUCLEOTIDE SEQUENCE [LARGE SCALE GENOMIC DNA]</scope>
    <source>
        <strain evidence="1 2">CBS 459.81</strain>
    </source>
</reference>
<dbReference type="EMBL" id="KV744984">
    <property type="protein sequence ID" value="OCK79885.1"/>
    <property type="molecule type" value="Genomic_DNA"/>
</dbReference>